<reference evidence="4" key="1">
    <citation type="submission" date="2022-11" db="EMBL/GenBank/DDBJ databases">
        <authorList>
            <person name="Hyden B.L."/>
            <person name="Feng K."/>
            <person name="Yates T."/>
            <person name="Jawdy S."/>
            <person name="Smart L.B."/>
            <person name="Muchero W."/>
        </authorList>
    </citation>
    <scope>NUCLEOTIDE SEQUENCE</scope>
    <source>
        <tissue evidence="4">Shoot tip</tissue>
    </source>
</reference>
<keyword evidence="1 2" id="KW-0694">RNA-binding</keyword>
<reference evidence="4" key="2">
    <citation type="journal article" date="2023" name="Int. J. Mol. Sci.">
        <title>De Novo Assembly and Annotation of 11 Diverse Shrub Willow (Salix) Genomes Reveals Novel Gene Organization in Sex-Linked Regions.</title>
        <authorList>
            <person name="Hyden B."/>
            <person name="Feng K."/>
            <person name="Yates T.B."/>
            <person name="Jawdy S."/>
            <person name="Cereghino C."/>
            <person name="Smart L.B."/>
            <person name="Muchero W."/>
        </authorList>
    </citation>
    <scope>NUCLEOTIDE SEQUENCE</scope>
    <source>
        <tissue evidence="4">Shoot tip</tissue>
    </source>
</reference>
<comment type="caution">
    <text evidence="4">The sequence shown here is derived from an EMBL/GenBank/DDBJ whole genome shotgun (WGS) entry which is preliminary data.</text>
</comment>
<dbReference type="InterPro" id="IPR035979">
    <property type="entry name" value="RBD_domain_sf"/>
</dbReference>
<dbReference type="PROSITE" id="PS50102">
    <property type="entry name" value="RRM"/>
    <property type="match status" value="1"/>
</dbReference>
<dbReference type="SUPFAM" id="SSF54928">
    <property type="entry name" value="RNA-binding domain, RBD"/>
    <property type="match status" value="1"/>
</dbReference>
<dbReference type="SMART" id="SM00360">
    <property type="entry name" value="RRM"/>
    <property type="match status" value="1"/>
</dbReference>
<evidence type="ECO:0000256" key="1">
    <source>
        <dbReference type="ARBA" id="ARBA00022884"/>
    </source>
</evidence>
<evidence type="ECO:0000313" key="5">
    <source>
        <dbReference type="Proteomes" id="UP001151752"/>
    </source>
</evidence>
<dbReference type="Proteomes" id="UP001151752">
    <property type="component" value="Chromosome 12"/>
</dbReference>
<dbReference type="Pfam" id="PF00076">
    <property type="entry name" value="RRM_1"/>
    <property type="match status" value="1"/>
</dbReference>
<dbReference type="PANTHER" id="PTHR11176">
    <property type="entry name" value="BOULE-RELATED"/>
    <property type="match status" value="1"/>
</dbReference>
<dbReference type="InterPro" id="IPR012677">
    <property type="entry name" value="Nucleotide-bd_a/b_plait_sf"/>
</dbReference>
<feature type="domain" description="RRM" evidence="3">
    <location>
        <begin position="32"/>
        <end position="93"/>
    </location>
</feature>
<name>A0A9Q0WD11_9ROSI</name>
<dbReference type="Gene3D" id="3.30.70.330">
    <property type="match status" value="1"/>
</dbReference>
<evidence type="ECO:0000313" key="4">
    <source>
        <dbReference type="EMBL" id="KAJ6764709.1"/>
    </source>
</evidence>
<dbReference type="GO" id="GO:0003723">
    <property type="term" value="F:RNA binding"/>
    <property type="evidence" value="ECO:0007669"/>
    <property type="project" value="UniProtKB-UniRule"/>
</dbReference>
<protein>
    <submittedName>
        <fullName evidence="4">BOULE-RELATED</fullName>
    </submittedName>
</protein>
<sequence>MELIVFQNSLMTQLTPRFSLEDCRGRREVIPLQRYFEQFGEIKEAVVIIDRSTGRSKGYGFVTFRDPGSATRACQNPFPVIDGRRANCNLAAFGAQKKVAGTDKFGSAASRSMTPLNIHGPSAYFNQQIPQYAFPYSVFGYPIYPQNTYAMNNLLQFIWRETVSILPPRHGTRFPWSLHELLSTPCSTWTETAQVTTQKWHKTLSNTMLLGPYRILLHLPPRYQLPKQDRPRQQNDSNESAKNCVWTEEIGLIMTTLVHAVSEAAGSNRIESTERRNFYRFCILLQDTHHHNAWSEF</sequence>
<keyword evidence="5" id="KW-1185">Reference proteome</keyword>
<accession>A0A9Q0WD11</accession>
<organism evidence="4 5">
    <name type="scientific">Salix koriyanagi</name>
    <dbReference type="NCBI Taxonomy" id="2511006"/>
    <lineage>
        <taxon>Eukaryota</taxon>
        <taxon>Viridiplantae</taxon>
        <taxon>Streptophyta</taxon>
        <taxon>Embryophyta</taxon>
        <taxon>Tracheophyta</taxon>
        <taxon>Spermatophyta</taxon>
        <taxon>Magnoliopsida</taxon>
        <taxon>eudicotyledons</taxon>
        <taxon>Gunneridae</taxon>
        <taxon>Pentapetalae</taxon>
        <taxon>rosids</taxon>
        <taxon>fabids</taxon>
        <taxon>Malpighiales</taxon>
        <taxon>Salicaceae</taxon>
        <taxon>Saliceae</taxon>
        <taxon>Salix</taxon>
    </lineage>
</organism>
<evidence type="ECO:0000256" key="2">
    <source>
        <dbReference type="PROSITE-ProRule" id="PRU00176"/>
    </source>
</evidence>
<dbReference type="AlphaFoldDB" id="A0A9Q0WD11"/>
<evidence type="ECO:0000259" key="3">
    <source>
        <dbReference type="PROSITE" id="PS50102"/>
    </source>
</evidence>
<dbReference type="EMBL" id="JAPFFM010000004">
    <property type="protein sequence ID" value="KAJ6764709.1"/>
    <property type="molecule type" value="Genomic_DNA"/>
</dbReference>
<dbReference type="InterPro" id="IPR000504">
    <property type="entry name" value="RRM_dom"/>
</dbReference>
<proteinExistence type="predicted"/>
<dbReference type="PANTHER" id="PTHR11176:SF22">
    <property type="entry name" value="RNA-BINDING PROTEIN 38-LIKE ISOFORM X1"/>
    <property type="match status" value="1"/>
</dbReference>
<gene>
    <name evidence="4" type="ORF">OIU74_023567</name>
</gene>